<evidence type="ECO:0000313" key="2">
    <source>
        <dbReference type="Proteomes" id="UP001163223"/>
    </source>
</evidence>
<dbReference type="Proteomes" id="UP001163223">
    <property type="component" value="Chromosome"/>
</dbReference>
<evidence type="ECO:0000313" key="1">
    <source>
        <dbReference type="EMBL" id="WAJ29421.1"/>
    </source>
</evidence>
<protein>
    <submittedName>
        <fullName evidence="1">TniQ family protein</fullName>
    </submittedName>
</protein>
<keyword evidence="2" id="KW-1185">Reference proteome</keyword>
<name>A0ACD4NR75_9HYPH</name>
<dbReference type="EMBL" id="CP113520">
    <property type="protein sequence ID" value="WAJ29421.1"/>
    <property type="molecule type" value="Genomic_DNA"/>
</dbReference>
<sequence length="614" mass="67943">MVEPRTWKVAADDAARRARGSPDFLSRLAFRNGRDSLRRLCGDFRLSIRAILAGDPAALAAVAELGDCDPGALRNDAFVLRPDGRHDYRGETLTHHFLQRGRMRVCPACMDDDLARWSFRREARAHRRSEWCVAGVRTCERHGLSLVEISRPRSPHPHDASHAMASILGDLSSVHRRTVRRPASAFERCLVGRLRNRSAGTWLDAFPLYAAWQVCLRLGVTDLRDARTGYGKLSEDALWECEAAGFAVAADGEDGVRRLLDRLQSSFREQRRKRRERTILGPLFKWLDTSNGDAAYEPLRNLIRRHSVDTLPVGSGERLLGVEVDVRRVHSVQTAHVGSGAERARLHALLRAVGLVGPGSDGLTPGNVTFDAVAAAPFLADLKDSMCLREAVPYLRVPVNSRQDLIASGLLVPWIAPSPELRDHVFRRRDLDAFAAALAASAKRRFRDDPSLVDLPTAAKHVLRPSAAIARLLIEGRLGRVGIRSGARGYMAVLVDPAEVRPLLHRKDPEVLSRQEIAKRLGMTVKTVSALWRLGAIATESRPHPVVGRAQKVVRPEEVERFLAEYVKLGDVARSIGSNVASTRARLAADGVLPCFDPDVLGLYLYRRRDVAAV</sequence>
<proteinExistence type="predicted"/>
<organism evidence="1 2">
    <name type="scientific">Antarcticirhabdus aurantiaca</name>
    <dbReference type="NCBI Taxonomy" id="2606717"/>
    <lineage>
        <taxon>Bacteria</taxon>
        <taxon>Pseudomonadati</taxon>
        <taxon>Pseudomonadota</taxon>
        <taxon>Alphaproteobacteria</taxon>
        <taxon>Hyphomicrobiales</taxon>
        <taxon>Aurantimonadaceae</taxon>
        <taxon>Antarcticirhabdus</taxon>
    </lineage>
</organism>
<reference evidence="1" key="1">
    <citation type="submission" date="2022-11" db="EMBL/GenBank/DDBJ databases">
        <title>beta-Carotene-producing bacterium, Jeongeuplla avenae sp. nov., alleviates the salt stress of Arabidopsis seedlings.</title>
        <authorList>
            <person name="Jiang L."/>
            <person name="Lee J."/>
        </authorList>
    </citation>
    <scope>NUCLEOTIDE SEQUENCE</scope>
    <source>
        <strain evidence="1">DY_R2A_6</strain>
    </source>
</reference>
<accession>A0ACD4NR75</accession>
<gene>
    <name evidence="1" type="ORF">OXU80_04065</name>
</gene>